<feature type="transmembrane region" description="Helical" evidence="10">
    <location>
        <begin position="164"/>
        <end position="181"/>
    </location>
</feature>
<dbReference type="UniPathway" id="UPA00085"/>
<evidence type="ECO:0000256" key="5">
    <source>
        <dbReference type="ARBA" id="ARBA00022989"/>
    </source>
</evidence>
<comment type="subunit">
    <text evidence="10">Probably interacts with PlsX.</text>
</comment>
<dbReference type="Pfam" id="PF02660">
    <property type="entry name" value="G3P_acyltransf"/>
    <property type="match status" value="1"/>
</dbReference>
<dbReference type="OrthoDB" id="9777124at2"/>
<dbReference type="Proteomes" id="UP000024842">
    <property type="component" value="Unassembled WGS sequence"/>
</dbReference>
<name>A0A023E057_9PROT</name>
<dbReference type="InterPro" id="IPR003811">
    <property type="entry name" value="G3P_acylTferase_PlsY"/>
</dbReference>
<evidence type="ECO:0000256" key="6">
    <source>
        <dbReference type="ARBA" id="ARBA00023098"/>
    </source>
</evidence>
<keyword evidence="3 10" id="KW-0808">Transferase</keyword>
<dbReference type="PANTHER" id="PTHR30309">
    <property type="entry name" value="INNER MEMBRANE PROTEIN YGIH"/>
    <property type="match status" value="1"/>
</dbReference>
<feature type="transmembrane region" description="Helical" evidence="10">
    <location>
        <begin position="7"/>
        <end position="29"/>
    </location>
</feature>
<dbReference type="HAMAP" id="MF_01043">
    <property type="entry name" value="PlsY"/>
    <property type="match status" value="1"/>
</dbReference>
<organism evidence="11 12">
    <name type="scientific">Holospora elegans E1</name>
    <dbReference type="NCBI Taxonomy" id="1427503"/>
    <lineage>
        <taxon>Bacteria</taxon>
        <taxon>Pseudomonadati</taxon>
        <taxon>Pseudomonadota</taxon>
        <taxon>Alphaproteobacteria</taxon>
        <taxon>Holosporales</taxon>
        <taxon>Holosporaceae</taxon>
        <taxon>Holospora</taxon>
    </lineage>
</organism>
<keyword evidence="8 10" id="KW-0594">Phospholipid biosynthesis</keyword>
<protein>
    <recommendedName>
        <fullName evidence="10">Glycerol-3-phosphate acyltransferase</fullName>
    </recommendedName>
    <alternativeName>
        <fullName evidence="10">Acyl-PO4 G3P acyltransferase</fullName>
    </alternativeName>
    <alternativeName>
        <fullName evidence="10">Acyl-phosphate--glycerol-3-phosphate acyltransferase</fullName>
    </alternativeName>
    <alternativeName>
        <fullName evidence="10">G3P acyltransferase</fullName>
        <shortName evidence="10">GPAT</shortName>
        <ecNumber evidence="10">2.3.1.275</ecNumber>
    </alternativeName>
    <alternativeName>
        <fullName evidence="10">Lysophosphatidic acid synthase</fullName>
        <shortName evidence="10">LPA synthase</shortName>
    </alternativeName>
</protein>
<dbReference type="SMART" id="SM01207">
    <property type="entry name" value="G3P_acyltransf"/>
    <property type="match status" value="1"/>
</dbReference>
<dbReference type="GO" id="GO:0008654">
    <property type="term" value="P:phospholipid biosynthetic process"/>
    <property type="evidence" value="ECO:0007669"/>
    <property type="project" value="UniProtKB-UniRule"/>
</dbReference>
<keyword evidence="9 10" id="KW-1208">Phospholipid metabolism</keyword>
<evidence type="ECO:0000313" key="12">
    <source>
        <dbReference type="Proteomes" id="UP000024842"/>
    </source>
</evidence>
<comment type="subcellular location">
    <subcellularLocation>
        <location evidence="10">Cell membrane</location>
        <topology evidence="10">Multi-pass membrane protein</topology>
    </subcellularLocation>
</comment>
<sequence length="209" mass="23035">MILFSYSFLMWIVFGYVVGSVPFGVIIPVLLEGIDPRCIGSGNSGTTNVYRAVGWKCAVLVAILDILKGMLPVYFALKVFNSYFLAMGIALACVSGHVWSCFLRFKGGKGIATGAGVLFPFIPLWVGISVVFWIIVARFTRYAFLASIISTAIVLLGASISVRYPFFFCLVCIVGGIILFTHRRNFLRFIQGAENKIEKNSKNLSSQFK</sequence>
<evidence type="ECO:0000256" key="9">
    <source>
        <dbReference type="ARBA" id="ARBA00023264"/>
    </source>
</evidence>
<comment type="caution">
    <text evidence="11">The sequence shown here is derived from an EMBL/GenBank/DDBJ whole genome shotgun (WGS) entry which is preliminary data.</text>
</comment>
<dbReference type="STRING" id="1427503.HE1_01142"/>
<evidence type="ECO:0000256" key="10">
    <source>
        <dbReference type="HAMAP-Rule" id="MF_01043"/>
    </source>
</evidence>
<dbReference type="EMBL" id="BAUP01000142">
    <property type="protein sequence ID" value="GAJ46800.1"/>
    <property type="molecule type" value="Genomic_DNA"/>
</dbReference>
<dbReference type="GO" id="GO:0043772">
    <property type="term" value="F:acyl-phosphate glycerol-3-phosphate acyltransferase activity"/>
    <property type="evidence" value="ECO:0007669"/>
    <property type="project" value="UniProtKB-UniRule"/>
</dbReference>
<keyword evidence="12" id="KW-1185">Reference proteome</keyword>
<evidence type="ECO:0000256" key="7">
    <source>
        <dbReference type="ARBA" id="ARBA00023136"/>
    </source>
</evidence>
<feature type="transmembrane region" description="Helical" evidence="10">
    <location>
        <begin position="79"/>
        <end position="99"/>
    </location>
</feature>
<feature type="transmembrane region" description="Helical" evidence="10">
    <location>
        <begin position="49"/>
        <end position="67"/>
    </location>
</feature>
<dbReference type="EC" id="2.3.1.275" evidence="10"/>
<comment type="pathway">
    <text evidence="10">Lipid metabolism; phospholipid metabolism.</text>
</comment>
<evidence type="ECO:0000256" key="4">
    <source>
        <dbReference type="ARBA" id="ARBA00022692"/>
    </source>
</evidence>
<dbReference type="GO" id="GO:0005886">
    <property type="term" value="C:plasma membrane"/>
    <property type="evidence" value="ECO:0007669"/>
    <property type="project" value="UniProtKB-SubCell"/>
</dbReference>
<feature type="transmembrane region" description="Helical" evidence="10">
    <location>
        <begin position="111"/>
        <end position="135"/>
    </location>
</feature>
<keyword evidence="7 10" id="KW-0472">Membrane</keyword>
<proteinExistence type="inferred from homology"/>
<feature type="transmembrane region" description="Helical" evidence="10">
    <location>
        <begin position="142"/>
        <end position="158"/>
    </location>
</feature>
<dbReference type="AlphaFoldDB" id="A0A023E057"/>
<dbReference type="RefSeq" id="WP_006290506.1">
    <property type="nucleotide sequence ID" value="NZ_BAUP01000142.1"/>
</dbReference>
<keyword evidence="4 10" id="KW-0812">Transmembrane</keyword>
<evidence type="ECO:0000256" key="1">
    <source>
        <dbReference type="ARBA" id="ARBA00022475"/>
    </source>
</evidence>
<gene>
    <name evidence="10" type="primary">plsY</name>
    <name evidence="11" type="ORF">HE1_01142</name>
</gene>
<keyword evidence="1 10" id="KW-1003">Cell membrane</keyword>
<evidence type="ECO:0000256" key="2">
    <source>
        <dbReference type="ARBA" id="ARBA00022516"/>
    </source>
</evidence>
<evidence type="ECO:0000256" key="8">
    <source>
        <dbReference type="ARBA" id="ARBA00023209"/>
    </source>
</evidence>
<keyword evidence="2 10" id="KW-0444">Lipid biosynthesis</keyword>
<evidence type="ECO:0000313" key="11">
    <source>
        <dbReference type="EMBL" id="GAJ46800.1"/>
    </source>
</evidence>
<comment type="catalytic activity">
    <reaction evidence="10">
        <text>an acyl phosphate + sn-glycerol 3-phosphate = a 1-acyl-sn-glycero-3-phosphate + phosphate</text>
        <dbReference type="Rhea" id="RHEA:34075"/>
        <dbReference type="ChEBI" id="CHEBI:43474"/>
        <dbReference type="ChEBI" id="CHEBI:57597"/>
        <dbReference type="ChEBI" id="CHEBI:57970"/>
        <dbReference type="ChEBI" id="CHEBI:59918"/>
        <dbReference type="EC" id="2.3.1.275"/>
    </reaction>
</comment>
<comment type="similarity">
    <text evidence="10">Belongs to the PlsY family.</text>
</comment>
<reference evidence="11 12" key="1">
    <citation type="journal article" date="2014" name="FEMS Microbiol. Lett.">
        <title>Draft genome sequences of three Holospora species (Holospora obtusa, Holospora undulata, and Holospora elegans), endonuclear symbiotic bacteria of the ciliate Paramecium caudatum.</title>
        <authorList>
            <person name="Dohra H."/>
            <person name="Tanaka K."/>
            <person name="Suzuki T."/>
            <person name="Fujishima M."/>
            <person name="Suzuki H."/>
        </authorList>
    </citation>
    <scope>NUCLEOTIDE SEQUENCE [LARGE SCALE GENOMIC DNA]</scope>
    <source>
        <strain evidence="11 12">E1</strain>
    </source>
</reference>
<evidence type="ECO:0000256" key="3">
    <source>
        <dbReference type="ARBA" id="ARBA00022679"/>
    </source>
</evidence>
<keyword evidence="5 10" id="KW-1133">Transmembrane helix</keyword>
<dbReference type="NCBIfam" id="TIGR00023">
    <property type="entry name" value="glycerol-3-phosphate 1-O-acyltransferase PlsY"/>
    <property type="match status" value="1"/>
</dbReference>
<dbReference type="PANTHER" id="PTHR30309:SF0">
    <property type="entry name" value="GLYCEROL-3-PHOSPHATE ACYLTRANSFERASE-RELATED"/>
    <property type="match status" value="1"/>
</dbReference>
<comment type="function">
    <text evidence="10">Catalyzes the transfer of an acyl group from acyl-phosphate (acyl-PO(4)) to glycerol-3-phosphate (G3P) to form lysophosphatidic acid (LPA). This enzyme utilizes acyl-phosphate as fatty acyl donor, but not acyl-CoA or acyl-ACP.</text>
</comment>
<keyword evidence="6 10" id="KW-0443">Lipid metabolism</keyword>
<accession>A0A023E057</accession>
<keyword evidence="11" id="KW-0012">Acyltransferase</keyword>